<keyword evidence="2" id="KW-1185">Reference proteome</keyword>
<evidence type="ECO:0000313" key="1">
    <source>
        <dbReference type="EMBL" id="NMG00067.1"/>
    </source>
</evidence>
<reference evidence="1 2" key="1">
    <citation type="submission" date="2019-12" db="EMBL/GenBank/DDBJ databases">
        <title>Comparative genomics gives insights into the taxonomy of the Azoarcus-Aromatoleum group and reveals separate origins of nif in the plant-associated Azoarcus and non-plant-associated Aromatoleum sub-groups.</title>
        <authorList>
            <person name="Lafos M."/>
            <person name="Maluk M."/>
            <person name="Batista M."/>
            <person name="Junghare M."/>
            <person name="Carmona M."/>
            <person name="Faoro H."/>
            <person name="Cruz L.M."/>
            <person name="Battistoni F."/>
            <person name="De Souza E."/>
            <person name="Pedrosa F."/>
            <person name="Chen W.-M."/>
            <person name="Poole P.S."/>
            <person name="Dixon R.A."/>
            <person name="James E.K."/>
        </authorList>
    </citation>
    <scope>NUCLEOTIDE SEQUENCE [LARGE SCALE GENOMIC DNA]</scope>
    <source>
        <strain evidence="1 2">T</strain>
    </source>
</reference>
<dbReference type="InterPro" id="IPR021332">
    <property type="entry name" value="DUF2944"/>
</dbReference>
<dbReference type="Proteomes" id="UP000634522">
    <property type="component" value="Unassembled WGS sequence"/>
</dbReference>
<dbReference type="EMBL" id="WTVS01000062">
    <property type="protein sequence ID" value="NMG00067.1"/>
    <property type="molecule type" value="Genomic_DNA"/>
</dbReference>
<name>A0ABX1NL43_9RHOO</name>
<dbReference type="Pfam" id="PF11161">
    <property type="entry name" value="DUF2944"/>
    <property type="match status" value="1"/>
</dbReference>
<accession>A0ABX1NL43</accession>
<comment type="caution">
    <text evidence="1">The sequence shown here is derived from an EMBL/GenBank/DDBJ whole genome shotgun (WGS) entry which is preliminary data.</text>
</comment>
<gene>
    <name evidence="1" type="ORF">GPA27_22060</name>
</gene>
<dbReference type="RefSeq" id="WP_169142599.1">
    <property type="nucleotide sequence ID" value="NZ_WTVS01000062.1"/>
</dbReference>
<proteinExistence type="predicted"/>
<evidence type="ECO:0000313" key="2">
    <source>
        <dbReference type="Proteomes" id="UP000634522"/>
    </source>
</evidence>
<protein>
    <submittedName>
        <fullName evidence="1">DUF2946 family protein</fullName>
    </submittedName>
</protein>
<sequence>MTISPDPAALARWPDVPACYDWLSLDRRGTWRLQGEVVVHAGLAGFLNAAYGRDEAGNWLVHNGPQRVYVALEYAPWVLRLHPDGNLTTHTGAGVAAVAAAYLDEEGNVLLDTNLGAGLLDDRDLAAFLAQCRCVDGSVADDEALLAVMTGGAGDASQVRSQVRWRDLPLQAVARAAVPARFGFRARPAP</sequence>
<organism evidence="1 2">
    <name type="scientific">Aromatoleum toluolicum</name>
    <dbReference type="NCBI Taxonomy" id="90060"/>
    <lineage>
        <taxon>Bacteria</taxon>
        <taxon>Pseudomonadati</taxon>
        <taxon>Pseudomonadota</taxon>
        <taxon>Betaproteobacteria</taxon>
        <taxon>Rhodocyclales</taxon>
        <taxon>Rhodocyclaceae</taxon>
        <taxon>Aromatoleum</taxon>
    </lineage>
</organism>